<dbReference type="Proteomes" id="UP000663832">
    <property type="component" value="Unassembled WGS sequence"/>
</dbReference>
<accession>A0A813Q0T5</accession>
<evidence type="ECO:0000313" key="2">
    <source>
        <dbReference type="EMBL" id="CAF0792615.1"/>
    </source>
</evidence>
<proteinExistence type="predicted"/>
<dbReference type="Proteomes" id="UP000663877">
    <property type="component" value="Unassembled WGS sequence"/>
</dbReference>
<dbReference type="AlphaFoldDB" id="A0A813Q0T5"/>
<protein>
    <submittedName>
        <fullName evidence="1">Uncharacterized protein</fullName>
    </submittedName>
</protein>
<dbReference type="SUPFAM" id="SSF48452">
    <property type="entry name" value="TPR-like"/>
    <property type="match status" value="1"/>
</dbReference>
<dbReference type="OrthoDB" id="10013736at2759"/>
<dbReference type="EMBL" id="CAJNOI010000012">
    <property type="protein sequence ID" value="CAF0792615.1"/>
    <property type="molecule type" value="Genomic_DNA"/>
</dbReference>
<reference evidence="1" key="1">
    <citation type="submission" date="2021-02" db="EMBL/GenBank/DDBJ databases">
        <authorList>
            <person name="Nowell W R."/>
        </authorList>
    </citation>
    <scope>NUCLEOTIDE SEQUENCE</scope>
</reference>
<dbReference type="InterPro" id="IPR011990">
    <property type="entry name" value="TPR-like_helical_dom_sf"/>
</dbReference>
<dbReference type="Gene3D" id="1.25.40.10">
    <property type="entry name" value="Tetratricopeptide repeat domain"/>
    <property type="match status" value="1"/>
</dbReference>
<dbReference type="EMBL" id="CAJNOM010000006">
    <property type="protein sequence ID" value="CAF0757345.1"/>
    <property type="molecule type" value="Genomic_DNA"/>
</dbReference>
<evidence type="ECO:0000313" key="3">
    <source>
        <dbReference type="Proteomes" id="UP000663832"/>
    </source>
</evidence>
<sequence length="503" mass="59191">MLLNLFDQSGQSTQDLTRESSEFLWYQLLREYIMKMVQTNDSKKIMLEKFRLYYRTIKAYLSKVDESKNLRWYELIDYQVGYLLIEMDQSVEAIRYSENLLEEAKDDKNSFIALFGLVIACLNNEQVEQANEYINHCCKLYENIPDGTIYDHCHIFDLLGSIAHKQNRPKLAIHYYTEILKIVPEDDTDMISIANTNLANIYYSNVYYGINEFDKAIDNCMISLTLIDDNNERKIAQIYENIFGCYVHTALTSITTCRPYIPSDNRSFFVRDYPQSNLPQRISNSSYQNLLRQLPSLRLVVLGCARNVERDLDAFRRHIEPIINLFHSSSRILIFESDSKDKTVKKLREWSRVELYTYRGLLGRYPERTDRLAYCRNMLMDKAHLLLPDYIFIVDLDRFPTPVSSFLSNFQYDTNQWSVMTATSHDTYYDIWALRTLSDSVMNYDVWNQVFNLELSLSNYCHPSIFNGIIGIHKRRIPVEHGLIEVRSAFNGAGLYKVCEYER</sequence>
<gene>
    <name evidence="2" type="ORF">BJG266_LOCUS4754</name>
    <name evidence="1" type="ORF">QVE165_LOCUS1848</name>
</gene>
<comment type="caution">
    <text evidence="1">The sequence shown here is derived from an EMBL/GenBank/DDBJ whole genome shotgun (WGS) entry which is preliminary data.</text>
</comment>
<evidence type="ECO:0000313" key="1">
    <source>
        <dbReference type="EMBL" id="CAF0757345.1"/>
    </source>
</evidence>
<name>A0A813Q0T5_9BILA</name>
<keyword evidence="3" id="KW-1185">Reference proteome</keyword>
<organism evidence="1 3">
    <name type="scientific">Adineta steineri</name>
    <dbReference type="NCBI Taxonomy" id="433720"/>
    <lineage>
        <taxon>Eukaryota</taxon>
        <taxon>Metazoa</taxon>
        <taxon>Spiralia</taxon>
        <taxon>Gnathifera</taxon>
        <taxon>Rotifera</taxon>
        <taxon>Eurotatoria</taxon>
        <taxon>Bdelloidea</taxon>
        <taxon>Adinetida</taxon>
        <taxon>Adinetidae</taxon>
        <taxon>Adineta</taxon>
    </lineage>
</organism>